<dbReference type="EMBL" id="PIQG01000005">
    <property type="protein sequence ID" value="RUO75561.1"/>
    <property type="molecule type" value="Genomic_DNA"/>
</dbReference>
<comment type="caution">
    <text evidence="2">The sequence shown here is derived from an EMBL/GenBank/DDBJ whole genome shotgun (WGS) entry which is preliminary data.</text>
</comment>
<dbReference type="InterPro" id="IPR036182">
    <property type="entry name" value="PCuAC_sf"/>
</dbReference>
<dbReference type="InterPro" id="IPR007410">
    <property type="entry name" value="LpqE-like"/>
</dbReference>
<gene>
    <name evidence="2" type="ORF">CWI83_09240</name>
</gene>
<dbReference type="AlphaFoldDB" id="A0A432ZCB1"/>
<dbReference type="RefSeq" id="WP_126828352.1">
    <property type="nucleotide sequence ID" value="NZ_PIQG01000005.1"/>
</dbReference>
<feature type="chain" id="PRO_5019256029" description="Copper chaperone PCu(A)C" evidence="1">
    <location>
        <begin position="23"/>
        <end position="145"/>
    </location>
</feature>
<evidence type="ECO:0008006" key="4">
    <source>
        <dbReference type="Google" id="ProtNLM"/>
    </source>
</evidence>
<dbReference type="OrthoDB" id="9796962at2"/>
<dbReference type="PANTHER" id="PTHR36302">
    <property type="entry name" value="BLR7088 PROTEIN"/>
    <property type="match status" value="1"/>
</dbReference>
<feature type="signal peptide" evidence="1">
    <location>
        <begin position="1"/>
        <end position="22"/>
    </location>
</feature>
<dbReference type="PANTHER" id="PTHR36302:SF1">
    <property type="entry name" value="COPPER CHAPERONE PCU(A)C"/>
    <property type="match status" value="1"/>
</dbReference>
<evidence type="ECO:0000313" key="3">
    <source>
        <dbReference type="Proteomes" id="UP000288279"/>
    </source>
</evidence>
<name>A0A432ZCB1_9GAMM</name>
<protein>
    <recommendedName>
        <fullName evidence="4">Copper chaperone PCu(A)C</fullName>
    </recommendedName>
</protein>
<dbReference type="Proteomes" id="UP000288279">
    <property type="component" value="Unassembled WGS sequence"/>
</dbReference>
<keyword evidence="1" id="KW-0732">Signal</keyword>
<evidence type="ECO:0000256" key="1">
    <source>
        <dbReference type="SAM" id="SignalP"/>
    </source>
</evidence>
<dbReference type="Gene3D" id="2.60.40.1890">
    <property type="entry name" value="PCu(A)C copper chaperone"/>
    <property type="match status" value="1"/>
</dbReference>
<evidence type="ECO:0000313" key="2">
    <source>
        <dbReference type="EMBL" id="RUO75561.1"/>
    </source>
</evidence>
<sequence>MTKLFTAMLTVGMVLWGSAVNAASAQVEIVNAWVKESIPGAMNGAGYLELTNTGDSEMVLIGVKTPAAGRSEVHEHVMANGMMKMQHVHHLAIPARETVVFQPGGYHLMMFGVKQPLRAGDTVPFVLEFADGATVEFGAKVVKIQ</sequence>
<accession>A0A432ZCB1</accession>
<dbReference type="SUPFAM" id="SSF110087">
    <property type="entry name" value="DR1885-like metal-binding protein"/>
    <property type="match status" value="1"/>
</dbReference>
<keyword evidence="3" id="KW-1185">Reference proteome</keyword>
<proteinExistence type="predicted"/>
<reference evidence="2 3" key="1">
    <citation type="journal article" date="2011" name="Front. Microbiol.">
        <title>Genomic signatures of strain selection and enhancement in Bacillus atrophaeus var. globigii, a historical biowarfare simulant.</title>
        <authorList>
            <person name="Gibbons H.S."/>
            <person name="Broomall S.M."/>
            <person name="McNew L.A."/>
            <person name="Daligault H."/>
            <person name="Chapman C."/>
            <person name="Bruce D."/>
            <person name="Karavis M."/>
            <person name="Krepps M."/>
            <person name="McGregor P.A."/>
            <person name="Hong C."/>
            <person name="Park K.H."/>
            <person name="Akmal A."/>
            <person name="Feldman A."/>
            <person name="Lin J.S."/>
            <person name="Chang W.E."/>
            <person name="Higgs B.W."/>
            <person name="Demirev P."/>
            <person name="Lindquist J."/>
            <person name="Liem A."/>
            <person name="Fochler E."/>
            <person name="Read T.D."/>
            <person name="Tapia R."/>
            <person name="Johnson S."/>
            <person name="Bishop-Lilly K.A."/>
            <person name="Detter C."/>
            <person name="Han C."/>
            <person name="Sozhamannan S."/>
            <person name="Rosenzweig C.N."/>
            <person name="Skowronski E.W."/>
        </authorList>
    </citation>
    <scope>NUCLEOTIDE SEQUENCE [LARGE SCALE GENOMIC DNA]</scope>
    <source>
        <strain evidence="2 3">PIT1</strain>
    </source>
</reference>
<organism evidence="2 3">
    <name type="scientific">Pseudidiomarina taiwanensis</name>
    <dbReference type="NCBI Taxonomy" id="337250"/>
    <lineage>
        <taxon>Bacteria</taxon>
        <taxon>Pseudomonadati</taxon>
        <taxon>Pseudomonadota</taxon>
        <taxon>Gammaproteobacteria</taxon>
        <taxon>Alteromonadales</taxon>
        <taxon>Idiomarinaceae</taxon>
        <taxon>Pseudidiomarina</taxon>
    </lineage>
</organism>
<dbReference type="Pfam" id="PF04314">
    <property type="entry name" value="PCuAC"/>
    <property type="match status" value="1"/>
</dbReference>
<dbReference type="InterPro" id="IPR058248">
    <property type="entry name" value="Lxx211020-like"/>
</dbReference>